<protein>
    <recommendedName>
        <fullName evidence="9">Transcriptional activator of proteases prtT</fullName>
    </recommendedName>
    <alternativeName>
        <fullName evidence="10">Zn(2)-C6 zinc finger-containing protein prtT</fullName>
    </alternativeName>
</protein>
<organism evidence="13 14">
    <name type="scientific">Fonsecaea multimorphosa CBS 102226</name>
    <dbReference type="NCBI Taxonomy" id="1442371"/>
    <lineage>
        <taxon>Eukaryota</taxon>
        <taxon>Fungi</taxon>
        <taxon>Dikarya</taxon>
        <taxon>Ascomycota</taxon>
        <taxon>Pezizomycotina</taxon>
        <taxon>Eurotiomycetes</taxon>
        <taxon>Chaetothyriomycetidae</taxon>
        <taxon>Chaetothyriales</taxon>
        <taxon>Herpotrichiellaceae</taxon>
        <taxon>Fonsecaea</taxon>
    </lineage>
</organism>
<evidence type="ECO:0000256" key="3">
    <source>
        <dbReference type="ARBA" id="ARBA00022833"/>
    </source>
</evidence>
<dbReference type="Proteomes" id="UP000053411">
    <property type="component" value="Unassembled WGS sequence"/>
</dbReference>
<evidence type="ECO:0000256" key="11">
    <source>
        <dbReference type="SAM" id="MobiDB-lite"/>
    </source>
</evidence>
<accession>A0A0D2HMM0</accession>
<reference evidence="13 14" key="1">
    <citation type="submission" date="2015-01" db="EMBL/GenBank/DDBJ databases">
        <title>The Genome Sequence of Fonsecaea multimorphosa CBS 102226.</title>
        <authorList>
            <consortium name="The Broad Institute Genomics Platform"/>
            <person name="Cuomo C."/>
            <person name="de Hoog S."/>
            <person name="Gorbushina A."/>
            <person name="Stielow B."/>
            <person name="Teixiera M."/>
            <person name="Abouelleil A."/>
            <person name="Chapman S.B."/>
            <person name="Priest M."/>
            <person name="Young S.K."/>
            <person name="Wortman J."/>
            <person name="Nusbaum C."/>
            <person name="Birren B."/>
        </authorList>
    </citation>
    <scope>NUCLEOTIDE SEQUENCE [LARGE SCALE GENOMIC DNA]</scope>
    <source>
        <strain evidence="13 14">CBS 102226</strain>
    </source>
</reference>
<keyword evidence="4" id="KW-0805">Transcription regulation</keyword>
<evidence type="ECO:0000313" key="14">
    <source>
        <dbReference type="Proteomes" id="UP000053411"/>
    </source>
</evidence>
<feature type="region of interest" description="Disordered" evidence="11">
    <location>
        <begin position="92"/>
        <end position="112"/>
    </location>
</feature>
<sequence length="570" mass="63333">MSSNKPRAARACSGCRKLKTRCYESRLAGGSCLRCEKLGAHCSLASERSARPSNDLAQHGLASSTQDARLARLEKAVDLILGRLGIDIDDETVPDFTSSRPSLDEQPEPPSIAKDTAAAPVFVIRDLATEIGVESPSAIRSAHTVTDAGDSDLIVDGLVSTQQAVGLLSIFTLHYGRWVFVDTVISPDKLLDEVKRSPLLLCSCCLIAVRHTNEELASSLAPELFEKSKALLSATLLSTTQSTDFFQAALILCMWSTTVGQVPLSIDSWLLSGFAIQHCISSELFENVLSHGTPSTKRDFGLLRLWNHLCLVHLHYSVGTRRKSMVGRTQVDRCRDILSSEHATNFEARMVAEVTLYWILYEHCCLTEVDLPKAQSALHQWRQNWKSVLDEPRSQFLEMGFLFAQLLAYDQSLKTRSARVRESLLSEMVRLSSAIMTLAMETTDDRTKHLSDHIYHMITFAAVTLCRLLHMYEEQLALSHNIAELDSLVATLVPWLKSIGLSCHAAFTLGDIVAAFHKKLRPLAGPSPVTSEEQDFWADMSFWASFPDILGPEPTRTTNWDFLPGWETLK</sequence>
<dbReference type="SMART" id="SM00066">
    <property type="entry name" value="GAL4"/>
    <property type="match status" value="1"/>
</dbReference>
<dbReference type="Pfam" id="PF00172">
    <property type="entry name" value="Zn_clus"/>
    <property type="match status" value="1"/>
</dbReference>
<dbReference type="Gene3D" id="4.10.240.10">
    <property type="entry name" value="Zn(2)-C6 fungal-type DNA-binding domain"/>
    <property type="match status" value="1"/>
</dbReference>
<dbReference type="STRING" id="1442371.A0A0D2HMM0"/>
<keyword evidence="7" id="KW-0539">Nucleus</keyword>
<dbReference type="GO" id="GO:0005634">
    <property type="term" value="C:nucleus"/>
    <property type="evidence" value="ECO:0007669"/>
    <property type="project" value="UniProtKB-SubCell"/>
</dbReference>
<dbReference type="PROSITE" id="PS00463">
    <property type="entry name" value="ZN2_CY6_FUNGAL_1"/>
    <property type="match status" value="1"/>
</dbReference>
<evidence type="ECO:0000256" key="9">
    <source>
        <dbReference type="ARBA" id="ARBA00041135"/>
    </source>
</evidence>
<evidence type="ECO:0000256" key="7">
    <source>
        <dbReference type="ARBA" id="ARBA00023242"/>
    </source>
</evidence>
<dbReference type="RefSeq" id="XP_016637248.1">
    <property type="nucleotide sequence ID" value="XM_016772109.1"/>
</dbReference>
<dbReference type="InterPro" id="IPR036864">
    <property type="entry name" value="Zn2-C6_fun-type_DNA-bd_sf"/>
</dbReference>
<name>A0A0D2HMM0_9EURO</name>
<dbReference type="VEuPathDB" id="FungiDB:Z520_01593"/>
<evidence type="ECO:0000256" key="6">
    <source>
        <dbReference type="ARBA" id="ARBA00023163"/>
    </source>
</evidence>
<keyword evidence="3" id="KW-0862">Zinc</keyword>
<dbReference type="SUPFAM" id="SSF57701">
    <property type="entry name" value="Zn2/Cys6 DNA-binding domain"/>
    <property type="match status" value="1"/>
</dbReference>
<dbReference type="OrthoDB" id="2595934at2759"/>
<dbReference type="PROSITE" id="PS50048">
    <property type="entry name" value="ZN2_CY6_FUNGAL_2"/>
    <property type="match status" value="1"/>
</dbReference>
<evidence type="ECO:0000256" key="8">
    <source>
        <dbReference type="ARBA" id="ARBA00038134"/>
    </source>
</evidence>
<keyword evidence="5" id="KW-0238">DNA-binding</keyword>
<proteinExistence type="inferred from homology"/>
<comment type="subcellular location">
    <subcellularLocation>
        <location evidence="1">Nucleus</location>
    </subcellularLocation>
</comment>
<dbReference type="CDD" id="cd12148">
    <property type="entry name" value="fungal_TF_MHR"/>
    <property type="match status" value="1"/>
</dbReference>
<dbReference type="CDD" id="cd00067">
    <property type="entry name" value="GAL4"/>
    <property type="match status" value="1"/>
</dbReference>
<dbReference type="EMBL" id="KN848063">
    <property type="protein sequence ID" value="KIY03126.1"/>
    <property type="molecule type" value="Genomic_DNA"/>
</dbReference>
<evidence type="ECO:0000256" key="4">
    <source>
        <dbReference type="ARBA" id="ARBA00023015"/>
    </source>
</evidence>
<gene>
    <name evidence="13" type="ORF">Z520_01593</name>
</gene>
<dbReference type="GO" id="GO:0000981">
    <property type="term" value="F:DNA-binding transcription factor activity, RNA polymerase II-specific"/>
    <property type="evidence" value="ECO:0007669"/>
    <property type="project" value="InterPro"/>
</dbReference>
<dbReference type="PANTHER" id="PTHR31845">
    <property type="entry name" value="FINGER DOMAIN PROTEIN, PUTATIVE-RELATED"/>
    <property type="match status" value="1"/>
</dbReference>
<dbReference type="GeneID" id="27707339"/>
<keyword evidence="6" id="KW-0804">Transcription</keyword>
<comment type="similarity">
    <text evidence="8">Belongs to the prtT family.</text>
</comment>
<evidence type="ECO:0000256" key="5">
    <source>
        <dbReference type="ARBA" id="ARBA00023125"/>
    </source>
</evidence>
<dbReference type="GO" id="GO:0008270">
    <property type="term" value="F:zinc ion binding"/>
    <property type="evidence" value="ECO:0007669"/>
    <property type="project" value="InterPro"/>
</dbReference>
<dbReference type="InterPro" id="IPR051089">
    <property type="entry name" value="prtT"/>
</dbReference>
<keyword evidence="2" id="KW-0479">Metal-binding</keyword>
<dbReference type="InterPro" id="IPR001138">
    <property type="entry name" value="Zn2Cys6_DnaBD"/>
</dbReference>
<feature type="domain" description="Zn(2)-C6 fungal-type" evidence="12">
    <location>
        <begin position="11"/>
        <end position="44"/>
    </location>
</feature>
<dbReference type="AlphaFoldDB" id="A0A0D2HMM0"/>
<evidence type="ECO:0000256" key="10">
    <source>
        <dbReference type="ARBA" id="ARBA00042461"/>
    </source>
</evidence>
<evidence type="ECO:0000256" key="1">
    <source>
        <dbReference type="ARBA" id="ARBA00004123"/>
    </source>
</evidence>
<dbReference type="PANTHER" id="PTHR31845:SF34">
    <property type="entry name" value="TRANSCRIPTIONAL ACTIVATOR OF PROTEASES PRTT"/>
    <property type="match status" value="1"/>
</dbReference>
<keyword evidence="14" id="KW-1185">Reference proteome</keyword>
<dbReference type="GO" id="GO:0000976">
    <property type="term" value="F:transcription cis-regulatory region binding"/>
    <property type="evidence" value="ECO:0007669"/>
    <property type="project" value="TreeGrafter"/>
</dbReference>
<evidence type="ECO:0000259" key="12">
    <source>
        <dbReference type="PROSITE" id="PS50048"/>
    </source>
</evidence>
<evidence type="ECO:0000256" key="2">
    <source>
        <dbReference type="ARBA" id="ARBA00022723"/>
    </source>
</evidence>
<evidence type="ECO:0000313" key="13">
    <source>
        <dbReference type="EMBL" id="KIY03126.1"/>
    </source>
</evidence>